<reference evidence="3 4" key="1">
    <citation type="submission" date="2020-08" db="EMBL/GenBank/DDBJ databases">
        <authorList>
            <person name="Liu C."/>
            <person name="Sun Q."/>
        </authorList>
    </citation>
    <scope>NUCLEOTIDE SEQUENCE [LARGE SCALE GENOMIC DNA]</scope>
    <source>
        <strain evidence="3 4">NSJ-18</strain>
    </source>
</reference>
<proteinExistence type="predicted"/>
<protein>
    <recommendedName>
        <fullName evidence="5">Polymer-forming cytoskeletal protein</fullName>
    </recommendedName>
</protein>
<feature type="transmembrane region" description="Helical" evidence="1">
    <location>
        <begin position="208"/>
        <end position="229"/>
    </location>
</feature>
<keyword evidence="4" id="KW-1185">Reference proteome</keyword>
<feature type="transmembrane region" description="Helical" evidence="1">
    <location>
        <begin position="306"/>
        <end position="323"/>
    </location>
</feature>
<dbReference type="Proteomes" id="UP000609849">
    <property type="component" value="Unassembled WGS sequence"/>
</dbReference>
<feature type="transmembrane region" description="Helical" evidence="1">
    <location>
        <begin position="249"/>
        <end position="269"/>
    </location>
</feature>
<feature type="transmembrane region" description="Helical" evidence="1">
    <location>
        <begin position="275"/>
        <end position="294"/>
    </location>
</feature>
<evidence type="ECO:0008006" key="5">
    <source>
        <dbReference type="Google" id="ProtNLM"/>
    </source>
</evidence>
<feature type="transmembrane region" description="Helical" evidence="1">
    <location>
        <begin position="329"/>
        <end position="350"/>
    </location>
</feature>
<feature type="chain" id="PRO_5046895590" description="Polymer-forming cytoskeletal protein" evidence="2">
    <location>
        <begin position="24"/>
        <end position="353"/>
    </location>
</feature>
<sequence length="353" mass="39314">MKKKILYIFTLLIIFILTSNVFAENTTTSSNLFSFNNNISIDKDVDGDVYAFGQTISIDNLVLGDIISAAKDISIESEEVKGNIRIVGQKLDINVKNTKNITAAAENISISKDTNSNAIYAAARSINFKGYTNDLYASGETIFIDGIIKGDLNVDCETLVLMENAEVMGNIKVKSPNQPVINSKITLNDIDYEKVTKGNEVWLNKSDISWEIMSICTAILMGFIIYIIFKKSFIEVDRNLKGIIKYLLIGLSTLILIPIISILMIITIIGMPIGIIILILYSIIMYLCPVIVGIMLGKILFTKSRFYIQILGGIIIIRLIMLIPYISFVAWLLSLSFVMGFVSIKIYLLLKAK</sequence>
<gene>
    <name evidence="3" type="ORF">H8923_00540</name>
</gene>
<keyword evidence="1" id="KW-1133">Transmembrane helix</keyword>
<evidence type="ECO:0000256" key="1">
    <source>
        <dbReference type="SAM" id="Phobius"/>
    </source>
</evidence>
<accession>A0ABR7JJX3</accession>
<name>A0ABR7JJX3_9FIRM</name>
<evidence type="ECO:0000313" key="4">
    <source>
        <dbReference type="Proteomes" id="UP000609849"/>
    </source>
</evidence>
<feature type="signal peptide" evidence="2">
    <location>
        <begin position="1"/>
        <end position="23"/>
    </location>
</feature>
<keyword evidence="1" id="KW-0812">Transmembrane</keyword>
<keyword evidence="1" id="KW-0472">Membrane</keyword>
<evidence type="ECO:0000256" key="2">
    <source>
        <dbReference type="SAM" id="SignalP"/>
    </source>
</evidence>
<organism evidence="3 4">
    <name type="scientific">Romboutsia faecis</name>
    <dbReference type="NCBI Taxonomy" id="2764597"/>
    <lineage>
        <taxon>Bacteria</taxon>
        <taxon>Bacillati</taxon>
        <taxon>Bacillota</taxon>
        <taxon>Clostridia</taxon>
        <taxon>Peptostreptococcales</taxon>
        <taxon>Peptostreptococcaceae</taxon>
        <taxon>Romboutsia</taxon>
    </lineage>
</organism>
<evidence type="ECO:0000313" key="3">
    <source>
        <dbReference type="EMBL" id="MBC5995233.1"/>
    </source>
</evidence>
<keyword evidence="2" id="KW-0732">Signal</keyword>
<dbReference type="EMBL" id="JACRWE010000001">
    <property type="protein sequence ID" value="MBC5995233.1"/>
    <property type="molecule type" value="Genomic_DNA"/>
</dbReference>
<comment type="caution">
    <text evidence="3">The sequence shown here is derived from an EMBL/GenBank/DDBJ whole genome shotgun (WGS) entry which is preliminary data.</text>
</comment>
<dbReference type="RefSeq" id="WP_153971551.1">
    <property type="nucleotide sequence ID" value="NZ_JACRWE010000001.1"/>
</dbReference>